<gene>
    <name evidence="1" type="ORF">DespoDRAFT_01349</name>
</gene>
<dbReference type="AlphaFoldDB" id="I5B1D6"/>
<name>I5B1D6_9BACT</name>
<dbReference type="Proteomes" id="UP000005778">
    <property type="component" value="Chromosome"/>
</dbReference>
<evidence type="ECO:0000313" key="1">
    <source>
        <dbReference type="EMBL" id="EIM63299.1"/>
    </source>
</evidence>
<proteinExistence type="predicted"/>
<dbReference type="EMBL" id="CM001488">
    <property type="protein sequence ID" value="EIM63299.1"/>
    <property type="molecule type" value="Genomic_DNA"/>
</dbReference>
<reference evidence="1 2" key="2">
    <citation type="submission" date="2012-02" db="EMBL/GenBank/DDBJ databases">
        <title>Improved High-Quality Draft sequence of Desulfobacter postgatei 2ac9.</title>
        <authorList>
            <consortium name="US DOE Joint Genome Institute"/>
            <person name="Lucas S."/>
            <person name="Han J."/>
            <person name="Lapidus A."/>
            <person name="Cheng J.-F."/>
            <person name="Goodwin L."/>
            <person name="Pitluck S."/>
            <person name="Peters L."/>
            <person name="Ovchinnikova G."/>
            <person name="Held B."/>
            <person name="Detter J.C."/>
            <person name="Han C."/>
            <person name="Tapia R."/>
            <person name="Land M."/>
            <person name="Hauser L."/>
            <person name="Kyrpides N."/>
            <person name="Ivanova N."/>
            <person name="Pagani I."/>
            <person name="Orellana R."/>
            <person name="Lovley D."/>
            <person name="Woyke T."/>
        </authorList>
    </citation>
    <scope>NUCLEOTIDE SEQUENCE [LARGE SCALE GENOMIC DNA]</scope>
    <source>
        <strain evidence="1 2">2ac9</strain>
    </source>
</reference>
<accession>I5B1D6</accession>
<evidence type="ECO:0000313" key="2">
    <source>
        <dbReference type="Proteomes" id="UP000005778"/>
    </source>
</evidence>
<dbReference type="HOGENOM" id="CLU_1568216_0_0_7"/>
<organism evidence="1 2">
    <name type="scientific">Desulfobacter postgatei 2ac9</name>
    <dbReference type="NCBI Taxonomy" id="879212"/>
    <lineage>
        <taxon>Bacteria</taxon>
        <taxon>Pseudomonadati</taxon>
        <taxon>Thermodesulfobacteriota</taxon>
        <taxon>Desulfobacteria</taxon>
        <taxon>Desulfobacterales</taxon>
        <taxon>Desulfobacteraceae</taxon>
        <taxon>Desulfobacter</taxon>
    </lineage>
</organism>
<keyword evidence="2" id="KW-1185">Reference proteome</keyword>
<sequence>MGKRNNIQSIRLQHGLSEALKCFTDDYDQLSEVAGWLIHISTLLDPDENPSRTGDEVENELVEYLDQLLEQNKDNPTLFIFASKIRKTTRNYASGLFHTYDLPALPRTNNDRESEFRGLNQRLLRTTGQKGATKRMIQCSGAWELIPRPGNLEETISAFSSVDMEVFREE</sequence>
<protein>
    <submittedName>
        <fullName evidence="1">Uncharacterized protein</fullName>
    </submittedName>
</protein>
<reference evidence="1 2" key="1">
    <citation type="submission" date="2011-09" db="EMBL/GenBank/DDBJ databases">
        <authorList>
            <consortium name="US DOE Joint Genome Institute (JGI-PGF)"/>
            <person name="Lucas S."/>
            <person name="Han J."/>
            <person name="Lapidus A."/>
            <person name="Cheng J.-F."/>
            <person name="Goodwin L."/>
            <person name="Pitluck S."/>
            <person name="Peters L."/>
            <person name="Land M.L."/>
            <person name="Hauser L."/>
            <person name="Orellana R."/>
            <person name="Lovley D."/>
            <person name="Woyke T.J."/>
        </authorList>
    </citation>
    <scope>NUCLEOTIDE SEQUENCE [LARGE SCALE GENOMIC DNA]</scope>
    <source>
        <strain evidence="1 2">2ac9</strain>
    </source>
</reference>